<name>A0A1X3D0L0_9NEIS</name>
<dbReference type="KEGG" id="nci:NCTC10296_01428"/>
<dbReference type="PROSITE" id="PS51257">
    <property type="entry name" value="PROKAR_LIPOPROTEIN"/>
    <property type="match status" value="1"/>
</dbReference>
<dbReference type="AlphaFoldDB" id="A0A1X3D0L0"/>
<dbReference type="OrthoDB" id="8606283at2"/>
<dbReference type="RefSeq" id="WP_126326676.1">
    <property type="nucleotide sequence ID" value="NZ_CAUJPY010000001.1"/>
</dbReference>
<accession>A0A1X3D0L0</accession>
<feature type="chain" id="PRO_5030037563" description="Lipoprotein" evidence="1">
    <location>
        <begin position="19"/>
        <end position="195"/>
    </location>
</feature>
<keyword evidence="3" id="KW-1185">Reference proteome</keyword>
<dbReference type="EMBL" id="LR134313">
    <property type="protein sequence ID" value="VEF01722.1"/>
    <property type="molecule type" value="Genomic_DNA"/>
</dbReference>
<proteinExistence type="predicted"/>
<evidence type="ECO:0000256" key="1">
    <source>
        <dbReference type="SAM" id="SignalP"/>
    </source>
</evidence>
<organism evidence="2 3">
    <name type="scientific">Neisseria canis</name>
    <dbReference type="NCBI Taxonomy" id="493"/>
    <lineage>
        <taxon>Bacteria</taxon>
        <taxon>Pseudomonadati</taxon>
        <taxon>Pseudomonadota</taxon>
        <taxon>Betaproteobacteria</taxon>
        <taxon>Neisseriales</taxon>
        <taxon>Neisseriaceae</taxon>
        <taxon>Neisseria</taxon>
    </lineage>
</organism>
<dbReference type="STRING" id="493.BWD07_01560"/>
<dbReference type="Proteomes" id="UP000279284">
    <property type="component" value="Chromosome"/>
</dbReference>
<sequence length="195" mass="20875">MKKTAFLGLAASILLLSACNGQSETSVSPEAASSAASAINDAASVPQSAVQTLTSKDGKLSIIIENSSFADISKEARQLPPGVNTADLTLMQHDDAQNITLYATNLGKPQKPANEYFANLKKHIEADKSLKDVKIGVSTENRMDYHYSQTSGDETLNETCVSVYSTEGLYNICAYSPSATSQQLDSVLKNIKLKH</sequence>
<gene>
    <name evidence="2" type="ORF">NCTC10296_01428</name>
</gene>
<reference evidence="2 3" key="1">
    <citation type="submission" date="2018-12" db="EMBL/GenBank/DDBJ databases">
        <authorList>
            <consortium name="Pathogen Informatics"/>
        </authorList>
    </citation>
    <scope>NUCLEOTIDE SEQUENCE [LARGE SCALE GENOMIC DNA]</scope>
    <source>
        <strain evidence="2 3">NCTC10296</strain>
    </source>
</reference>
<protein>
    <recommendedName>
        <fullName evidence="4">Lipoprotein</fullName>
    </recommendedName>
</protein>
<evidence type="ECO:0000313" key="3">
    <source>
        <dbReference type="Proteomes" id="UP000279284"/>
    </source>
</evidence>
<keyword evidence="1" id="KW-0732">Signal</keyword>
<evidence type="ECO:0008006" key="4">
    <source>
        <dbReference type="Google" id="ProtNLM"/>
    </source>
</evidence>
<evidence type="ECO:0000313" key="2">
    <source>
        <dbReference type="EMBL" id="VEF01722.1"/>
    </source>
</evidence>
<feature type="signal peptide" evidence="1">
    <location>
        <begin position="1"/>
        <end position="18"/>
    </location>
</feature>